<accession>A0AAT9J8T3</accession>
<proteinExistence type="predicted"/>
<keyword evidence="1" id="KW-0812">Transmembrane</keyword>
<dbReference type="EMBL" id="BK068104">
    <property type="protein sequence ID" value="DBA55758.1"/>
    <property type="molecule type" value="Genomic_DNA"/>
</dbReference>
<organism evidence="2">
    <name type="scientific">Porphyromonas phage phage023a_KCOM2797</name>
    <dbReference type="NCBI Taxonomy" id="3154113"/>
    <lineage>
        <taxon>Viruses</taxon>
        <taxon>Duplodnaviria</taxon>
        <taxon>Heunggongvirae</taxon>
        <taxon>Uroviricota</taxon>
        <taxon>Caudoviricetes</taxon>
        <taxon>Nixviridae</taxon>
        <taxon>Schifferlevirus</taxon>
        <taxon>Schifferlevirus pging00P</taxon>
    </lineage>
</organism>
<name>A0AAT9J8T3_9CAUD</name>
<reference evidence="2" key="1">
    <citation type="journal article" date="2023" name="Microbiome">
        <title>Phages are unrecognized players in the ecology of the oral pathogen Porphyromonas gingivalis.</title>
        <authorList>
            <person name="Matrishin C.B."/>
            <person name="Haase E.M."/>
            <person name="Dewhirst F.E."/>
            <person name="Mark Welch J.L."/>
            <person name="Miranda-Sanchez F."/>
            <person name="Chen T."/>
            <person name="MacFarland D.C."/>
            <person name="Kauffman K.M."/>
        </authorList>
    </citation>
    <scope>NUCLEOTIDE SEQUENCE</scope>
</reference>
<protein>
    <submittedName>
        <fullName evidence="2">Uncharacterized protein</fullName>
    </submittedName>
</protein>
<reference evidence="2" key="2">
    <citation type="submission" date="2024-05" db="EMBL/GenBank/DDBJ databases">
        <authorList>
            <person name="Matrishin C.B."/>
            <person name="Kauffman K.M."/>
        </authorList>
    </citation>
    <scope>NUCLEOTIDE SEQUENCE</scope>
</reference>
<evidence type="ECO:0000313" key="2">
    <source>
        <dbReference type="EMBL" id="DBA55758.1"/>
    </source>
</evidence>
<feature type="transmembrane region" description="Helical" evidence="1">
    <location>
        <begin position="28"/>
        <end position="46"/>
    </location>
</feature>
<keyword evidence="1" id="KW-0472">Membrane</keyword>
<keyword evidence="1" id="KW-1133">Transmembrane helix</keyword>
<evidence type="ECO:0000256" key="1">
    <source>
        <dbReference type="SAM" id="Phobius"/>
    </source>
</evidence>
<sequence length="453" mass="51030">MMLTTRHDRFPAWALLPTVDLFRDIKKMILRSVVPFFLFMFAVSYISKERDAASISEADFLYPHPNTYRYSTPSPDVNAPAAPCECMTEGKAVPSFYLQPNKHSSEMSYAEKDVCSGSVVSPSDTCSSHENARRNRLAAYRRLSRNFPIGALHPEKLFMFAVHSINEERNTASSLRADFLYPNLNQYGYSTPSSSVNAPTALREWNAEGKAVPSLFYSPNKHNSVMHSTEKNVCRGSVVSPSDTCPSHETARLRLAAYRRLSQNFPVGALHPEKLFMFAVSYISKERDTASDLGADFLYPHLSTYRYSTPSWQLNGSTAPCECRTEGKAVPSFYLQSNKHNSVMSYTEKDVCSGSVVSPSDTCPSYENARLRLEFLRQSIMSWMETTIRAEFPDATKTRSRLRKLPHGRVRYCASVRSHGVYLSFSTYSLTAFSAAVSRAGAKHRIHHTAHYE</sequence>